<keyword evidence="1" id="KW-0378">Hydrolase</keyword>
<dbReference type="InterPro" id="IPR036866">
    <property type="entry name" value="RibonucZ/Hydroxyglut_hydro"/>
</dbReference>
<dbReference type="Proteomes" id="UP000298324">
    <property type="component" value="Unassembled WGS sequence"/>
</dbReference>
<dbReference type="RefSeq" id="WP_190239312.1">
    <property type="nucleotide sequence ID" value="NZ_QFGA01000001.1"/>
</dbReference>
<evidence type="ECO:0000313" key="3">
    <source>
        <dbReference type="EMBL" id="TEB07414.1"/>
    </source>
</evidence>
<keyword evidence="1" id="KW-0540">Nuclease</keyword>
<dbReference type="GO" id="GO:0042781">
    <property type="term" value="F:3'-tRNA processing endoribonuclease activity"/>
    <property type="evidence" value="ECO:0007669"/>
    <property type="project" value="TreeGrafter"/>
</dbReference>
<dbReference type="PANTHER" id="PTHR46018:SF2">
    <property type="entry name" value="ZINC PHOSPHODIESTERASE ELAC PROTEIN 1"/>
    <property type="match status" value="1"/>
</dbReference>
<dbReference type="CDD" id="cd07716">
    <property type="entry name" value="RNaseZ_short-form-like_MBL-fold"/>
    <property type="match status" value="1"/>
</dbReference>
<dbReference type="InterPro" id="IPR001279">
    <property type="entry name" value="Metallo-B-lactamas"/>
</dbReference>
<dbReference type="Gene3D" id="3.60.15.10">
    <property type="entry name" value="Ribonuclease Z/Hydroxyacylglutathione hydrolase-like"/>
    <property type="match status" value="1"/>
</dbReference>
<dbReference type="Pfam" id="PF12706">
    <property type="entry name" value="Lactamase_B_2"/>
    <property type="match status" value="1"/>
</dbReference>
<dbReference type="AlphaFoldDB" id="A0A4Y7REK0"/>
<keyword evidence="4" id="KW-1185">Reference proteome</keyword>
<feature type="domain" description="Metallo-beta-lactamase" evidence="2">
    <location>
        <begin position="18"/>
        <end position="201"/>
    </location>
</feature>
<name>A0A4Y7REK0_9FIRM</name>
<accession>A0A4Y7REK0</accession>
<dbReference type="PANTHER" id="PTHR46018">
    <property type="entry name" value="ZINC PHOSPHODIESTERASE ELAC PROTEIN 1"/>
    <property type="match status" value="1"/>
</dbReference>
<comment type="caution">
    <text evidence="3">The sequence shown here is derived from an EMBL/GenBank/DDBJ whole genome shotgun (WGS) entry which is preliminary data.</text>
</comment>
<proteinExistence type="predicted"/>
<reference evidence="3 4" key="1">
    <citation type="journal article" date="2018" name="Environ. Microbiol.">
        <title>Novel energy conservation strategies and behaviour of Pelotomaculum schinkii driving syntrophic propionate catabolism.</title>
        <authorList>
            <person name="Hidalgo-Ahumada C.A.P."/>
            <person name="Nobu M.K."/>
            <person name="Narihiro T."/>
            <person name="Tamaki H."/>
            <person name="Liu W.T."/>
            <person name="Kamagata Y."/>
            <person name="Stams A.J.M."/>
            <person name="Imachi H."/>
            <person name="Sousa D.Z."/>
        </authorList>
    </citation>
    <scope>NUCLEOTIDE SEQUENCE [LARGE SCALE GENOMIC DNA]</scope>
    <source>
        <strain evidence="3 4">HH</strain>
    </source>
</reference>
<organism evidence="3 4">
    <name type="scientific">Pelotomaculum schinkii</name>
    <dbReference type="NCBI Taxonomy" id="78350"/>
    <lineage>
        <taxon>Bacteria</taxon>
        <taxon>Bacillati</taxon>
        <taxon>Bacillota</taxon>
        <taxon>Clostridia</taxon>
        <taxon>Eubacteriales</taxon>
        <taxon>Desulfotomaculaceae</taxon>
        <taxon>Pelotomaculum</taxon>
    </lineage>
</organism>
<evidence type="ECO:0000313" key="4">
    <source>
        <dbReference type="Proteomes" id="UP000298324"/>
    </source>
</evidence>
<evidence type="ECO:0000259" key="2">
    <source>
        <dbReference type="SMART" id="SM00849"/>
    </source>
</evidence>
<dbReference type="SMART" id="SM00849">
    <property type="entry name" value="Lactamase_B"/>
    <property type="match status" value="1"/>
</dbReference>
<sequence length="256" mass="28008">MEIIILGCWAPYPKGGGACSGYLLRAGGLNILLEAGNGSLSRLREFVDFRLLDGVIITHLHHDHYLDLFPLRHAVEGARREGKRSGPVRLVAPSFPDQAYQELACYKAAYEVTSIESLTWETLDSGLQAQRLDWGGMAFRFVRARHSVPAYSIAVEGPGKFVFSGDTARTEELVKLAAGADLFLCEASGLDSDAEYLRDSHLTARQAGEIAGQAGVKRLVLTHFWPEYEPAELCRQATGGFGKPALAAVERVIYKV</sequence>
<evidence type="ECO:0000256" key="1">
    <source>
        <dbReference type="ARBA" id="ARBA00022759"/>
    </source>
</evidence>
<protein>
    <submittedName>
        <fullName evidence="3">Ribonuclease Z</fullName>
    </submittedName>
</protein>
<keyword evidence="1" id="KW-0255">Endonuclease</keyword>
<dbReference type="SUPFAM" id="SSF56281">
    <property type="entry name" value="Metallo-hydrolase/oxidoreductase"/>
    <property type="match status" value="1"/>
</dbReference>
<gene>
    <name evidence="3" type="ORF">Psch_00967</name>
</gene>
<dbReference type="EMBL" id="QFGA01000001">
    <property type="protein sequence ID" value="TEB07414.1"/>
    <property type="molecule type" value="Genomic_DNA"/>
</dbReference>